<accession>A0A915J1M1</accession>
<reference evidence="3" key="1">
    <citation type="submission" date="2022-11" db="UniProtKB">
        <authorList>
            <consortium name="WormBaseParasite"/>
        </authorList>
    </citation>
    <scope>IDENTIFICATION</scope>
</reference>
<evidence type="ECO:0000256" key="1">
    <source>
        <dbReference type="SAM" id="MobiDB-lite"/>
    </source>
</evidence>
<dbReference type="AlphaFoldDB" id="A0A915J1M1"/>
<dbReference type="WBParaSite" id="nRc.2.0.1.t19999-RA">
    <property type="protein sequence ID" value="nRc.2.0.1.t19999-RA"/>
    <property type="gene ID" value="nRc.2.0.1.g19999"/>
</dbReference>
<proteinExistence type="predicted"/>
<evidence type="ECO:0000313" key="3">
    <source>
        <dbReference type="WBParaSite" id="nRc.2.0.1.t19999-RA"/>
    </source>
</evidence>
<feature type="compositionally biased region" description="Basic and acidic residues" evidence="1">
    <location>
        <begin position="45"/>
        <end position="56"/>
    </location>
</feature>
<feature type="region of interest" description="Disordered" evidence="1">
    <location>
        <begin position="39"/>
        <end position="97"/>
    </location>
</feature>
<dbReference type="Proteomes" id="UP000887565">
    <property type="component" value="Unplaced"/>
</dbReference>
<protein>
    <submittedName>
        <fullName evidence="3">Uncharacterized protein</fullName>
    </submittedName>
</protein>
<dbReference type="OMA" id="MISTKNA"/>
<keyword evidence="2" id="KW-1185">Reference proteome</keyword>
<sequence length="97" mass="11722">MISTKNAEILECLKIRVNKSRMCRPVGRGFNLFISLQKHKSTKISRKEKNREEKKRREQKIKKKRKRKEKKRNKNKTEANRRKEKGNKATPMKAMKR</sequence>
<feature type="compositionally biased region" description="Basic residues" evidence="1">
    <location>
        <begin position="57"/>
        <end position="74"/>
    </location>
</feature>
<evidence type="ECO:0000313" key="2">
    <source>
        <dbReference type="Proteomes" id="UP000887565"/>
    </source>
</evidence>
<organism evidence="2 3">
    <name type="scientific">Romanomermis culicivorax</name>
    <name type="common">Nematode worm</name>
    <dbReference type="NCBI Taxonomy" id="13658"/>
    <lineage>
        <taxon>Eukaryota</taxon>
        <taxon>Metazoa</taxon>
        <taxon>Ecdysozoa</taxon>
        <taxon>Nematoda</taxon>
        <taxon>Enoplea</taxon>
        <taxon>Dorylaimia</taxon>
        <taxon>Mermithida</taxon>
        <taxon>Mermithoidea</taxon>
        <taxon>Mermithidae</taxon>
        <taxon>Romanomermis</taxon>
    </lineage>
</organism>
<name>A0A915J1M1_ROMCU</name>